<protein>
    <submittedName>
        <fullName evidence="1">Uncharacterized protein</fullName>
    </submittedName>
</protein>
<dbReference type="OrthoDB" id="3776562at2759"/>
<reference evidence="1" key="1">
    <citation type="journal article" date="2020" name="Stud. Mycol.">
        <title>101 Dothideomycetes genomes: a test case for predicting lifestyles and emergence of pathogens.</title>
        <authorList>
            <person name="Haridas S."/>
            <person name="Albert R."/>
            <person name="Binder M."/>
            <person name="Bloem J."/>
            <person name="Labutti K."/>
            <person name="Salamov A."/>
            <person name="Andreopoulos B."/>
            <person name="Baker S."/>
            <person name="Barry K."/>
            <person name="Bills G."/>
            <person name="Bluhm B."/>
            <person name="Cannon C."/>
            <person name="Castanera R."/>
            <person name="Culley D."/>
            <person name="Daum C."/>
            <person name="Ezra D."/>
            <person name="Gonzalez J."/>
            <person name="Henrissat B."/>
            <person name="Kuo A."/>
            <person name="Liang C."/>
            <person name="Lipzen A."/>
            <person name="Lutzoni F."/>
            <person name="Magnuson J."/>
            <person name="Mondo S."/>
            <person name="Nolan M."/>
            <person name="Ohm R."/>
            <person name="Pangilinan J."/>
            <person name="Park H.-J."/>
            <person name="Ramirez L."/>
            <person name="Alfaro M."/>
            <person name="Sun H."/>
            <person name="Tritt A."/>
            <person name="Yoshinaga Y."/>
            <person name="Zwiers L.-H."/>
            <person name="Turgeon B."/>
            <person name="Goodwin S."/>
            <person name="Spatafora J."/>
            <person name="Crous P."/>
            <person name="Grigoriev I."/>
        </authorList>
    </citation>
    <scope>NUCLEOTIDE SEQUENCE</scope>
    <source>
        <strain evidence="1">CBS 161.51</strain>
    </source>
</reference>
<proteinExistence type="predicted"/>
<sequence length="245" mass="27595">MATTFHDWPRLSAEIKLEILSYHLRFELPIGATMHKAVLENELGNILRTRNQDLAALALEAYYKGNAFAMSICRGHGNKPSFSNLPEVNYPPKMYARLVKTLKITVGNCNPTVDEILLPQSGWRFLLTSQDTLESTAYTQGGPIDHFNNTTAWQKLFSNVQKLDMTIIVSTSLGMHLDAHENWCPHCSWPRKRLASLSEYIGQTEIGIQTARVNLDLRIDWGTSNPQCACLDTIEGLLKGMMTKK</sequence>
<dbReference type="Proteomes" id="UP000800038">
    <property type="component" value="Unassembled WGS sequence"/>
</dbReference>
<gene>
    <name evidence="1" type="ORF">EJ02DRAFT_431257</name>
</gene>
<dbReference type="EMBL" id="ML976007">
    <property type="protein sequence ID" value="KAF1945739.1"/>
    <property type="molecule type" value="Genomic_DNA"/>
</dbReference>
<organism evidence="1 2">
    <name type="scientific">Clathrospora elynae</name>
    <dbReference type="NCBI Taxonomy" id="706981"/>
    <lineage>
        <taxon>Eukaryota</taxon>
        <taxon>Fungi</taxon>
        <taxon>Dikarya</taxon>
        <taxon>Ascomycota</taxon>
        <taxon>Pezizomycotina</taxon>
        <taxon>Dothideomycetes</taxon>
        <taxon>Pleosporomycetidae</taxon>
        <taxon>Pleosporales</taxon>
        <taxon>Diademaceae</taxon>
        <taxon>Clathrospora</taxon>
    </lineage>
</organism>
<accession>A0A6A5T231</accession>
<evidence type="ECO:0000313" key="2">
    <source>
        <dbReference type="Proteomes" id="UP000800038"/>
    </source>
</evidence>
<dbReference type="AlphaFoldDB" id="A0A6A5T231"/>
<evidence type="ECO:0000313" key="1">
    <source>
        <dbReference type="EMBL" id="KAF1945739.1"/>
    </source>
</evidence>
<name>A0A6A5T231_9PLEO</name>
<keyword evidence="2" id="KW-1185">Reference proteome</keyword>